<evidence type="ECO:0000313" key="6">
    <source>
        <dbReference type="Proteomes" id="UP000604046"/>
    </source>
</evidence>
<dbReference type="Proteomes" id="UP000604046">
    <property type="component" value="Unassembled WGS sequence"/>
</dbReference>
<accession>A0A812UG57</accession>
<feature type="repeat" description="ANK" evidence="3">
    <location>
        <begin position="52"/>
        <end position="84"/>
    </location>
</feature>
<organism evidence="5 6">
    <name type="scientific">Symbiodinium natans</name>
    <dbReference type="NCBI Taxonomy" id="878477"/>
    <lineage>
        <taxon>Eukaryota</taxon>
        <taxon>Sar</taxon>
        <taxon>Alveolata</taxon>
        <taxon>Dinophyceae</taxon>
        <taxon>Suessiales</taxon>
        <taxon>Symbiodiniaceae</taxon>
        <taxon>Symbiodinium</taxon>
    </lineage>
</organism>
<dbReference type="OrthoDB" id="438837at2759"/>
<dbReference type="SUPFAM" id="SSF48403">
    <property type="entry name" value="Ankyrin repeat"/>
    <property type="match status" value="1"/>
</dbReference>
<dbReference type="AlphaFoldDB" id="A0A812UG57"/>
<evidence type="ECO:0000313" key="5">
    <source>
        <dbReference type="EMBL" id="CAE7564313.1"/>
    </source>
</evidence>
<dbReference type="PROSITE" id="PS50088">
    <property type="entry name" value="ANK_REPEAT"/>
    <property type="match status" value="1"/>
</dbReference>
<dbReference type="InterPro" id="IPR002110">
    <property type="entry name" value="Ankyrin_rpt"/>
</dbReference>
<feature type="region of interest" description="Disordered" evidence="4">
    <location>
        <begin position="165"/>
        <end position="208"/>
    </location>
</feature>
<dbReference type="SMART" id="SM00248">
    <property type="entry name" value="ANK"/>
    <property type="match status" value="2"/>
</dbReference>
<evidence type="ECO:0000256" key="4">
    <source>
        <dbReference type="SAM" id="MobiDB-lite"/>
    </source>
</evidence>
<dbReference type="EMBL" id="CAJNDS010002684">
    <property type="protein sequence ID" value="CAE7564313.1"/>
    <property type="molecule type" value="Genomic_DNA"/>
</dbReference>
<keyword evidence="6" id="KW-1185">Reference proteome</keyword>
<reference evidence="5" key="1">
    <citation type="submission" date="2021-02" db="EMBL/GenBank/DDBJ databases">
        <authorList>
            <person name="Dougan E. K."/>
            <person name="Rhodes N."/>
            <person name="Thang M."/>
            <person name="Chan C."/>
        </authorList>
    </citation>
    <scope>NUCLEOTIDE SEQUENCE</scope>
</reference>
<evidence type="ECO:0000256" key="3">
    <source>
        <dbReference type="PROSITE-ProRule" id="PRU00023"/>
    </source>
</evidence>
<dbReference type="Gene3D" id="1.25.40.20">
    <property type="entry name" value="Ankyrin repeat-containing domain"/>
    <property type="match status" value="1"/>
</dbReference>
<protein>
    <submittedName>
        <fullName evidence="5">INVS protein</fullName>
    </submittedName>
</protein>
<evidence type="ECO:0000256" key="2">
    <source>
        <dbReference type="ARBA" id="ARBA00023043"/>
    </source>
</evidence>
<keyword evidence="2 3" id="KW-0040">ANK repeat</keyword>
<comment type="caution">
    <text evidence="5">The sequence shown here is derived from an EMBL/GenBank/DDBJ whole genome shotgun (WGS) entry which is preliminary data.</text>
</comment>
<keyword evidence="1" id="KW-0677">Repeat</keyword>
<gene>
    <name evidence="5" type="primary">INVS</name>
    <name evidence="5" type="ORF">SNAT2548_LOCUS31926</name>
</gene>
<dbReference type="PANTHER" id="PTHR24173">
    <property type="entry name" value="ANKYRIN REPEAT CONTAINING"/>
    <property type="match status" value="1"/>
</dbReference>
<dbReference type="PROSITE" id="PS50297">
    <property type="entry name" value="ANK_REP_REGION"/>
    <property type="match status" value="1"/>
</dbReference>
<dbReference type="InterPro" id="IPR036770">
    <property type="entry name" value="Ankyrin_rpt-contain_sf"/>
</dbReference>
<dbReference type="Pfam" id="PF13857">
    <property type="entry name" value="Ank_5"/>
    <property type="match status" value="1"/>
</dbReference>
<evidence type="ECO:0000256" key="1">
    <source>
        <dbReference type="ARBA" id="ARBA00022737"/>
    </source>
</evidence>
<sequence length="208" mass="22254">MGDPSEERRQVLHYAAVHGRADLISLAIEQELTADGNTAEAVKSLLAWQNGEKGTALHEASRAGHVDVVRLLLLRGAPADAQDVRGQSAYQVAAAEGPANKLAQVQAAFKAELFKRCAQGDLAGAEALALGGVDLNGDQAGYTPWAWAELFGQTEVAQRIQELVSEQSEQEVQQQERTGSRMSSTSSRSDHVVEPERLVQCAVPERGG</sequence>
<dbReference type="PANTHER" id="PTHR24173:SF74">
    <property type="entry name" value="ANKYRIN REPEAT DOMAIN-CONTAINING PROTEIN 16"/>
    <property type="match status" value="1"/>
</dbReference>
<feature type="compositionally biased region" description="Basic and acidic residues" evidence="4">
    <location>
        <begin position="188"/>
        <end position="197"/>
    </location>
</feature>
<feature type="compositionally biased region" description="Low complexity" evidence="4">
    <location>
        <begin position="165"/>
        <end position="187"/>
    </location>
</feature>
<name>A0A812UG57_9DINO</name>
<proteinExistence type="predicted"/>